<dbReference type="GO" id="GO:0004418">
    <property type="term" value="F:hydroxymethylbilane synthase activity"/>
    <property type="evidence" value="ECO:0007669"/>
    <property type="project" value="UniProtKB-EC"/>
</dbReference>
<keyword evidence="4 6" id="KW-0627">Porphyrin biosynthesis</keyword>
<evidence type="ECO:0000256" key="6">
    <source>
        <dbReference type="HAMAP-Rule" id="MF_00260"/>
    </source>
</evidence>
<dbReference type="InterPro" id="IPR022419">
    <property type="entry name" value="Porphobilin_deaminase_cofac_BS"/>
</dbReference>
<feature type="compositionally biased region" description="Low complexity" evidence="7">
    <location>
        <begin position="353"/>
        <end position="362"/>
    </location>
</feature>
<dbReference type="Proteomes" id="UP001387100">
    <property type="component" value="Unassembled WGS sequence"/>
</dbReference>
<dbReference type="PANTHER" id="PTHR11557:SF0">
    <property type="entry name" value="PORPHOBILINOGEN DEAMINASE"/>
    <property type="match status" value="1"/>
</dbReference>
<comment type="miscellaneous">
    <text evidence="6">The porphobilinogen subunits are added to the dipyrromethane group.</text>
</comment>
<evidence type="ECO:0000313" key="11">
    <source>
        <dbReference type="Proteomes" id="UP001387100"/>
    </source>
</evidence>
<gene>
    <name evidence="6 10" type="primary">hemC</name>
    <name evidence="10" type="ORF">WDZ17_03120</name>
</gene>
<comment type="caution">
    <text evidence="10">The sequence shown here is derived from an EMBL/GenBank/DDBJ whole genome shotgun (WGS) entry which is preliminary data.</text>
</comment>
<comment type="subunit">
    <text evidence="6">Monomer.</text>
</comment>
<dbReference type="SUPFAM" id="SSF54782">
    <property type="entry name" value="Porphobilinogen deaminase (hydroxymethylbilane synthase), C-terminal domain"/>
    <property type="match status" value="1"/>
</dbReference>
<dbReference type="PANTHER" id="PTHR11557">
    <property type="entry name" value="PORPHOBILINOGEN DEAMINASE"/>
    <property type="match status" value="1"/>
</dbReference>
<evidence type="ECO:0000256" key="4">
    <source>
        <dbReference type="ARBA" id="ARBA00023244"/>
    </source>
</evidence>
<organism evidence="10 11">
    <name type="scientific">Pseudokineococcus basanitobsidens</name>
    <dbReference type="NCBI Taxonomy" id="1926649"/>
    <lineage>
        <taxon>Bacteria</taxon>
        <taxon>Bacillati</taxon>
        <taxon>Actinomycetota</taxon>
        <taxon>Actinomycetes</taxon>
        <taxon>Kineosporiales</taxon>
        <taxon>Kineosporiaceae</taxon>
        <taxon>Pseudokineococcus</taxon>
    </lineage>
</organism>
<feature type="compositionally biased region" description="Polar residues" evidence="7">
    <location>
        <begin position="436"/>
        <end position="445"/>
    </location>
</feature>
<comment type="function">
    <text evidence="1 6">Tetrapolymerization of the monopyrrole PBG into the hydroxymethylbilane pre-uroporphyrinogen in several discrete steps.</text>
</comment>
<dbReference type="InterPro" id="IPR000860">
    <property type="entry name" value="HemC"/>
</dbReference>
<dbReference type="Pfam" id="PF03900">
    <property type="entry name" value="Porphobil_deamC"/>
    <property type="match status" value="1"/>
</dbReference>
<evidence type="ECO:0000259" key="9">
    <source>
        <dbReference type="Pfam" id="PF03900"/>
    </source>
</evidence>
<dbReference type="Gene3D" id="3.40.190.10">
    <property type="entry name" value="Periplasmic binding protein-like II"/>
    <property type="match status" value="2"/>
</dbReference>
<dbReference type="InterPro" id="IPR022417">
    <property type="entry name" value="Porphobilin_deaminase_N"/>
</dbReference>
<proteinExistence type="inferred from homology"/>
<evidence type="ECO:0000259" key="8">
    <source>
        <dbReference type="Pfam" id="PF01379"/>
    </source>
</evidence>
<comment type="catalytic activity">
    <reaction evidence="5 6">
        <text>4 porphobilinogen + H2O = hydroxymethylbilane + 4 NH4(+)</text>
        <dbReference type="Rhea" id="RHEA:13185"/>
        <dbReference type="ChEBI" id="CHEBI:15377"/>
        <dbReference type="ChEBI" id="CHEBI:28938"/>
        <dbReference type="ChEBI" id="CHEBI:57845"/>
        <dbReference type="ChEBI" id="CHEBI:58126"/>
        <dbReference type="EC" id="2.5.1.61"/>
    </reaction>
</comment>
<evidence type="ECO:0000256" key="2">
    <source>
        <dbReference type="ARBA" id="ARBA00005638"/>
    </source>
</evidence>
<protein>
    <recommendedName>
        <fullName evidence="6">Porphobilinogen deaminase</fullName>
        <shortName evidence="6">PBG</shortName>
        <ecNumber evidence="6">2.5.1.61</ecNumber>
    </recommendedName>
    <alternativeName>
        <fullName evidence="6">Hydroxymethylbilane synthase</fullName>
        <shortName evidence="6">HMBS</shortName>
    </alternativeName>
    <alternativeName>
        <fullName evidence="6">Pre-uroporphyrinogen synthase</fullName>
    </alternativeName>
</protein>
<dbReference type="InterPro" id="IPR022418">
    <property type="entry name" value="Porphobilinogen_deaminase_C"/>
</dbReference>
<evidence type="ECO:0000256" key="7">
    <source>
        <dbReference type="SAM" id="MobiDB-lite"/>
    </source>
</evidence>
<dbReference type="NCBIfam" id="TIGR00212">
    <property type="entry name" value="hemC"/>
    <property type="match status" value="1"/>
</dbReference>
<dbReference type="Gene3D" id="3.30.160.40">
    <property type="entry name" value="Porphobilinogen deaminase, C-terminal domain"/>
    <property type="match status" value="1"/>
</dbReference>
<feature type="region of interest" description="Disordered" evidence="7">
    <location>
        <begin position="315"/>
        <end position="445"/>
    </location>
</feature>
<dbReference type="EC" id="2.5.1.61" evidence="6"/>
<dbReference type="Pfam" id="PF01379">
    <property type="entry name" value="Porphobil_deam"/>
    <property type="match status" value="1"/>
</dbReference>
<sequence length="445" mass="44548">MGGRSAGPLRLGTRRSALARAQSEDVAERLRAASGRDVVLVEVTTRGDVDRAPLRQIGGTGVFVTALREALLERRVDLAVHSMKDLPTASADGLVLAAVPAREDPRDALVAAGGARLGDLPRGSRVGTGSPRRAAQLRALGLGLDVVDVRGNIDTRLAMVTSGRVDAVVLAHAGLRRIGRADEVSEVLDVEQMLPAPAQGALALECRADDLVTAQACAALDDPRARAATTAERAVLAALEAGCSAPVGALARTDGEEGGGELVLTAVAAAPDGSRVLRRSARGDDRDPEGLGRRLAAELVADGAADLVAVGPASPAAARRADGRPDRPGPAGEQAVLPVDDLLDGPQGGAVGSGASVAPTGSEDPPTGGPPGAQGVRTGTPPPSPALLPAGSASAPTSGDSSRADRGGRHGGAAPDGGPDRPSPHDTAPTGDAASRRTSSQESEA</sequence>
<comment type="similarity">
    <text evidence="2 6">Belongs to the HMBS family.</text>
</comment>
<feature type="domain" description="Porphobilinogen deaminase N-terminal" evidence="8">
    <location>
        <begin position="9"/>
        <end position="212"/>
    </location>
</feature>
<dbReference type="PROSITE" id="PS00533">
    <property type="entry name" value="PORPHOBILINOGEN_DEAM"/>
    <property type="match status" value="1"/>
</dbReference>
<accession>A0ABU8RGX0</accession>
<evidence type="ECO:0000313" key="10">
    <source>
        <dbReference type="EMBL" id="MEJ5944285.1"/>
    </source>
</evidence>
<dbReference type="HAMAP" id="MF_00260">
    <property type="entry name" value="Porphobil_deam"/>
    <property type="match status" value="1"/>
</dbReference>
<evidence type="ECO:0000256" key="5">
    <source>
        <dbReference type="ARBA" id="ARBA00048169"/>
    </source>
</evidence>
<evidence type="ECO:0000256" key="1">
    <source>
        <dbReference type="ARBA" id="ARBA00002869"/>
    </source>
</evidence>
<name>A0ABU8RGX0_9ACTN</name>
<keyword evidence="3 6" id="KW-0808">Transferase</keyword>
<dbReference type="SUPFAM" id="SSF53850">
    <property type="entry name" value="Periplasmic binding protein-like II"/>
    <property type="match status" value="1"/>
</dbReference>
<dbReference type="InterPro" id="IPR036803">
    <property type="entry name" value="Porphobilinogen_deaminase_C_sf"/>
</dbReference>
<reference evidence="10 11" key="1">
    <citation type="journal article" date="2017" name="Int. J. Syst. Evol. Microbiol.">
        <title>Pseudokineococcus basanitobsidens sp. nov., isolated from volcanic rock.</title>
        <authorList>
            <person name="Lee D.W."/>
            <person name="Park M.Y."/>
            <person name="Kim J.J."/>
            <person name="Kim B.S."/>
        </authorList>
    </citation>
    <scope>NUCLEOTIDE SEQUENCE [LARGE SCALE GENOMIC DNA]</scope>
    <source>
        <strain evidence="10 11">DSM 103726</strain>
    </source>
</reference>
<dbReference type="EMBL" id="JBBIAA010000002">
    <property type="protein sequence ID" value="MEJ5944285.1"/>
    <property type="molecule type" value="Genomic_DNA"/>
</dbReference>
<feature type="modified residue" description="S-(dipyrrolylmethanemethyl)cysteine" evidence="6">
    <location>
        <position position="243"/>
    </location>
</feature>
<feature type="compositionally biased region" description="Low complexity" evidence="7">
    <location>
        <begin position="387"/>
        <end position="401"/>
    </location>
</feature>
<comment type="cofactor">
    <cofactor evidence="6">
        <name>dipyrromethane</name>
        <dbReference type="ChEBI" id="CHEBI:60342"/>
    </cofactor>
    <text evidence="6">Binds 1 dipyrromethane group covalently.</text>
</comment>
<dbReference type="PRINTS" id="PR00151">
    <property type="entry name" value="PORPHBDMNASE"/>
</dbReference>
<evidence type="ECO:0000256" key="3">
    <source>
        <dbReference type="ARBA" id="ARBA00022679"/>
    </source>
</evidence>
<keyword evidence="11" id="KW-1185">Reference proteome</keyword>
<feature type="domain" description="Porphobilinogen deaminase C-terminal" evidence="9">
    <location>
        <begin position="229"/>
        <end position="300"/>
    </location>
</feature>